<dbReference type="AlphaFoldDB" id="A0A392TN31"/>
<name>A0A392TN31_9FABA</name>
<accession>A0A392TN31</accession>
<sequence>RSKTGDGGGPSSDARGPMGPVFSSFVYEEECGNDS</sequence>
<keyword evidence="3" id="KW-1185">Reference proteome</keyword>
<dbReference type="EMBL" id="LXQA010601736">
    <property type="protein sequence ID" value="MCI61546.1"/>
    <property type="molecule type" value="Genomic_DNA"/>
</dbReference>
<feature type="region of interest" description="Disordered" evidence="1">
    <location>
        <begin position="1"/>
        <end position="35"/>
    </location>
</feature>
<comment type="caution">
    <text evidence="2">The sequence shown here is derived from an EMBL/GenBank/DDBJ whole genome shotgun (WGS) entry which is preliminary data.</text>
</comment>
<evidence type="ECO:0000313" key="3">
    <source>
        <dbReference type="Proteomes" id="UP000265520"/>
    </source>
</evidence>
<proteinExistence type="predicted"/>
<evidence type="ECO:0000313" key="2">
    <source>
        <dbReference type="EMBL" id="MCI61546.1"/>
    </source>
</evidence>
<protein>
    <submittedName>
        <fullName evidence="2">Acyl-CoA-binding domain protein</fullName>
    </submittedName>
</protein>
<evidence type="ECO:0000256" key="1">
    <source>
        <dbReference type="SAM" id="MobiDB-lite"/>
    </source>
</evidence>
<organism evidence="2 3">
    <name type="scientific">Trifolium medium</name>
    <dbReference type="NCBI Taxonomy" id="97028"/>
    <lineage>
        <taxon>Eukaryota</taxon>
        <taxon>Viridiplantae</taxon>
        <taxon>Streptophyta</taxon>
        <taxon>Embryophyta</taxon>
        <taxon>Tracheophyta</taxon>
        <taxon>Spermatophyta</taxon>
        <taxon>Magnoliopsida</taxon>
        <taxon>eudicotyledons</taxon>
        <taxon>Gunneridae</taxon>
        <taxon>Pentapetalae</taxon>
        <taxon>rosids</taxon>
        <taxon>fabids</taxon>
        <taxon>Fabales</taxon>
        <taxon>Fabaceae</taxon>
        <taxon>Papilionoideae</taxon>
        <taxon>50 kb inversion clade</taxon>
        <taxon>NPAAA clade</taxon>
        <taxon>Hologalegina</taxon>
        <taxon>IRL clade</taxon>
        <taxon>Trifolieae</taxon>
        <taxon>Trifolium</taxon>
    </lineage>
</organism>
<feature type="compositionally biased region" description="Gly residues" evidence="1">
    <location>
        <begin position="1"/>
        <end position="10"/>
    </location>
</feature>
<feature type="non-terminal residue" evidence="2">
    <location>
        <position position="1"/>
    </location>
</feature>
<reference evidence="2 3" key="1">
    <citation type="journal article" date="2018" name="Front. Plant Sci.">
        <title>Red Clover (Trifolium pratense) and Zigzag Clover (T. medium) - A Picture of Genomic Similarities and Differences.</title>
        <authorList>
            <person name="Dluhosova J."/>
            <person name="Istvanek J."/>
            <person name="Nedelnik J."/>
            <person name="Repkova J."/>
        </authorList>
    </citation>
    <scope>NUCLEOTIDE SEQUENCE [LARGE SCALE GENOMIC DNA]</scope>
    <source>
        <strain evidence="3">cv. 10/8</strain>
        <tissue evidence="2">Leaf</tissue>
    </source>
</reference>
<dbReference type="Proteomes" id="UP000265520">
    <property type="component" value="Unassembled WGS sequence"/>
</dbReference>